<organism evidence="3 4">
    <name type="scientific">Athelia psychrophila</name>
    <dbReference type="NCBI Taxonomy" id="1759441"/>
    <lineage>
        <taxon>Eukaryota</taxon>
        <taxon>Fungi</taxon>
        <taxon>Dikarya</taxon>
        <taxon>Basidiomycota</taxon>
        <taxon>Agaricomycotina</taxon>
        <taxon>Agaricomycetes</taxon>
        <taxon>Agaricomycetidae</taxon>
        <taxon>Atheliales</taxon>
        <taxon>Atheliaceae</taxon>
        <taxon>Athelia</taxon>
    </lineage>
</organism>
<keyword evidence="1" id="KW-0812">Transmembrane</keyword>
<dbReference type="AlphaFoldDB" id="A0A166NJC2"/>
<name>A0A166NJC2_9AGAM</name>
<feature type="domain" description="CSC1/OSCA1-like 7TM region" evidence="2">
    <location>
        <begin position="15"/>
        <end position="58"/>
    </location>
</feature>
<protein>
    <recommendedName>
        <fullName evidence="2">CSC1/OSCA1-like 7TM region domain-containing protein</fullName>
    </recommendedName>
</protein>
<evidence type="ECO:0000313" key="3">
    <source>
        <dbReference type="EMBL" id="KZP25069.1"/>
    </source>
</evidence>
<reference evidence="3 4" key="1">
    <citation type="journal article" date="2016" name="Mol. Biol. Evol.">
        <title>Comparative Genomics of Early-Diverging Mushroom-Forming Fungi Provides Insights into the Origins of Lignocellulose Decay Capabilities.</title>
        <authorList>
            <person name="Nagy L.G."/>
            <person name="Riley R."/>
            <person name="Tritt A."/>
            <person name="Adam C."/>
            <person name="Daum C."/>
            <person name="Floudas D."/>
            <person name="Sun H."/>
            <person name="Yadav J.S."/>
            <person name="Pangilinan J."/>
            <person name="Larsson K.H."/>
            <person name="Matsuura K."/>
            <person name="Barry K."/>
            <person name="Labutti K."/>
            <person name="Kuo R."/>
            <person name="Ohm R.A."/>
            <person name="Bhattacharya S.S."/>
            <person name="Shirouzu T."/>
            <person name="Yoshinaga Y."/>
            <person name="Martin F.M."/>
            <person name="Grigoriev I.V."/>
            <person name="Hibbett D.S."/>
        </authorList>
    </citation>
    <scope>NUCLEOTIDE SEQUENCE [LARGE SCALE GENOMIC DNA]</scope>
    <source>
        <strain evidence="3 4">CBS 109695</strain>
    </source>
</reference>
<dbReference type="Proteomes" id="UP000076532">
    <property type="component" value="Unassembled WGS sequence"/>
</dbReference>
<keyword evidence="1" id="KW-1133">Transmembrane helix</keyword>
<feature type="transmembrane region" description="Helical" evidence="1">
    <location>
        <begin position="24"/>
        <end position="45"/>
    </location>
</feature>
<dbReference type="Pfam" id="PF02714">
    <property type="entry name" value="RSN1_7TM"/>
    <property type="match status" value="1"/>
</dbReference>
<dbReference type="InterPro" id="IPR003864">
    <property type="entry name" value="CSC1/OSCA1-like_7TM"/>
</dbReference>
<sequence length="58" mass="6368">RRAGWRGCARSRAWSVVLGLIEGMLPTVLLAVLMMLLPIVLRALARLEGIPTRTGLEL</sequence>
<feature type="non-terminal residue" evidence="3">
    <location>
        <position position="1"/>
    </location>
</feature>
<evidence type="ECO:0000259" key="2">
    <source>
        <dbReference type="Pfam" id="PF02714"/>
    </source>
</evidence>
<dbReference type="GO" id="GO:0016020">
    <property type="term" value="C:membrane"/>
    <property type="evidence" value="ECO:0007669"/>
    <property type="project" value="InterPro"/>
</dbReference>
<accession>A0A166NJC2</accession>
<evidence type="ECO:0000313" key="4">
    <source>
        <dbReference type="Proteomes" id="UP000076532"/>
    </source>
</evidence>
<keyword evidence="4" id="KW-1185">Reference proteome</keyword>
<dbReference type="OrthoDB" id="1076608at2759"/>
<evidence type="ECO:0000256" key="1">
    <source>
        <dbReference type="SAM" id="Phobius"/>
    </source>
</evidence>
<dbReference type="EMBL" id="KV417523">
    <property type="protein sequence ID" value="KZP25069.1"/>
    <property type="molecule type" value="Genomic_DNA"/>
</dbReference>
<gene>
    <name evidence="3" type="ORF">FIBSPDRAFT_856462</name>
</gene>
<keyword evidence="1" id="KW-0472">Membrane</keyword>
<proteinExistence type="predicted"/>
<feature type="non-terminal residue" evidence="3">
    <location>
        <position position="58"/>
    </location>
</feature>